<gene>
    <name evidence="1" type="ORF">G6F50_014448</name>
</gene>
<proteinExistence type="predicted"/>
<dbReference type="AlphaFoldDB" id="A0A9P6Y599"/>
<accession>A0A9P6Y599</accession>
<sequence>MRGQAQGDAVVPGQVVRMPWYHVLAEVGGRTDHAHAQWRADRHRDHVAGQALTQADADVVALGNDVGQPVVGGQFHLQLRILLQQRCQPRPGDVLGGMAGGIDAAGAGRAFAVLGQCGQPVLDLGQARGERFQQAGAGLGGGHAAGGAGQQAHTQALFQAAHGMTERGLGDAELGGGLGEAARAGDVDEGLQVVEGVTGHDRMIRPTD</sequence>
<reference evidence="1 2" key="1">
    <citation type="journal article" date="2020" name="Microb. Genom.">
        <title>Genetic diversity of clinical and environmental Mucorales isolates obtained from an investigation of mucormycosis cases among solid organ transplant recipients.</title>
        <authorList>
            <person name="Nguyen M.H."/>
            <person name="Kaul D."/>
            <person name="Muto C."/>
            <person name="Cheng S.J."/>
            <person name="Richter R.A."/>
            <person name="Bruno V.M."/>
            <person name="Liu G."/>
            <person name="Beyhan S."/>
            <person name="Sundermann A.J."/>
            <person name="Mounaud S."/>
            <person name="Pasculle A.W."/>
            <person name="Nierman W.C."/>
            <person name="Driscoll E."/>
            <person name="Cumbie R."/>
            <person name="Clancy C.J."/>
            <person name="Dupont C.L."/>
        </authorList>
    </citation>
    <scope>NUCLEOTIDE SEQUENCE [LARGE SCALE GENOMIC DNA]</scope>
    <source>
        <strain evidence="1 2">GL24</strain>
    </source>
</reference>
<evidence type="ECO:0000313" key="2">
    <source>
        <dbReference type="Proteomes" id="UP000740926"/>
    </source>
</evidence>
<evidence type="ECO:0000313" key="1">
    <source>
        <dbReference type="EMBL" id="KAG1539804.1"/>
    </source>
</evidence>
<comment type="caution">
    <text evidence="1">The sequence shown here is derived from an EMBL/GenBank/DDBJ whole genome shotgun (WGS) entry which is preliminary data.</text>
</comment>
<dbReference type="Proteomes" id="UP000740926">
    <property type="component" value="Unassembled WGS sequence"/>
</dbReference>
<dbReference type="EMBL" id="JAANIU010006904">
    <property type="protein sequence ID" value="KAG1539804.1"/>
    <property type="molecule type" value="Genomic_DNA"/>
</dbReference>
<organism evidence="1 2">
    <name type="scientific">Rhizopus delemar</name>
    <dbReference type="NCBI Taxonomy" id="936053"/>
    <lineage>
        <taxon>Eukaryota</taxon>
        <taxon>Fungi</taxon>
        <taxon>Fungi incertae sedis</taxon>
        <taxon>Mucoromycota</taxon>
        <taxon>Mucoromycotina</taxon>
        <taxon>Mucoromycetes</taxon>
        <taxon>Mucorales</taxon>
        <taxon>Mucorineae</taxon>
        <taxon>Rhizopodaceae</taxon>
        <taxon>Rhizopus</taxon>
    </lineage>
</organism>
<name>A0A9P6Y599_9FUNG</name>
<protein>
    <submittedName>
        <fullName evidence="1">Uncharacterized protein</fullName>
    </submittedName>
</protein>
<keyword evidence="2" id="KW-1185">Reference proteome</keyword>